<keyword evidence="3" id="KW-1185">Reference proteome</keyword>
<evidence type="ECO:0000313" key="2">
    <source>
        <dbReference type="EMBL" id="RAI58036.1"/>
    </source>
</evidence>
<reference evidence="3" key="1">
    <citation type="submission" date="2018-06" db="EMBL/GenBank/DDBJ databases">
        <authorList>
            <person name="Khan S.A."/>
        </authorList>
    </citation>
    <scope>NUCLEOTIDE SEQUENCE [LARGE SCALE GENOMIC DNA]</scope>
    <source>
        <strain evidence="3">DB-1506</strain>
    </source>
</reference>
<gene>
    <name evidence="2" type="ORF">DOO78_16260</name>
</gene>
<dbReference type="Gene3D" id="3.10.20.30">
    <property type="match status" value="1"/>
</dbReference>
<dbReference type="AlphaFoldDB" id="A0A327M6V2"/>
<dbReference type="CDD" id="cd00207">
    <property type="entry name" value="fer2"/>
    <property type="match status" value="1"/>
</dbReference>
<comment type="caution">
    <text evidence="2">The sequence shown here is derived from an EMBL/GenBank/DDBJ whole genome shotgun (WGS) entry which is preliminary data.</text>
</comment>
<proteinExistence type="predicted"/>
<protein>
    <submittedName>
        <fullName evidence="2">Ferredoxin</fullName>
    </submittedName>
</protein>
<sequence length="109" mass="12124">MPIITFRKGEDAFSEEMPENTNLVVRAGIKKFPWPHLRYGCGMGKCGKCTCQVLSGAETLPEPNWKEQKVLGEERLGQGLRLACQLWLHHDVTLTQDGVALPAPAPPKR</sequence>
<dbReference type="InterPro" id="IPR036010">
    <property type="entry name" value="2Fe-2S_ferredoxin-like_sf"/>
</dbReference>
<dbReference type="Pfam" id="PF00111">
    <property type="entry name" value="Fer2"/>
    <property type="match status" value="1"/>
</dbReference>
<dbReference type="Proteomes" id="UP000249065">
    <property type="component" value="Unassembled WGS sequence"/>
</dbReference>
<feature type="domain" description="2Fe-2S ferredoxin-type" evidence="1">
    <location>
        <begin position="36"/>
        <end position="85"/>
    </location>
</feature>
<dbReference type="InterPro" id="IPR012675">
    <property type="entry name" value="Beta-grasp_dom_sf"/>
</dbReference>
<name>A0A327M6V2_9PROT</name>
<dbReference type="InterPro" id="IPR001041">
    <property type="entry name" value="2Fe-2S_ferredoxin-type"/>
</dbReference>
<dbReference type="GO" id="GO:0051536">
    <property type="term" value="F:iron-sulfur cluster binding"/>
    <property type="evidence" value="ECO:0007669"/>
    <property type="project" value="InterPro"/>
</dbReference>
<organism evidence="2 3">
    <name type="scientific">Roseicella frigidaeris</name>
    <dbReference type="NCBI Taxonomy" id="2230885"/>
    <lineage>
        <taxon>Bacteria</taxon>
        <taxon>Pseudomonadati</taxon>
        <taxon>Pseudomonadota</taxon>
        <taxon>Alphaproteobacteria</taxon>
        <taxon>Acetobacterales</taxon>
        <taxon>Roseomonadaceae</taxon>
        <taxon>Roseicella</taxon>
    </lineage>
</organism>
<accession>A0A327M6V2</accession>
<dbReference type="SUPFAM" id="SSF54292">
    <property type="entry name" value="2Fe-2S ferredoxin-like"/>
    <property type="match status" value="1"/>
</dbReference>
<evidence type="ECO:0000259" key="1">
    <source>
        <dbReference type="Pfam" id="PF00111"/>
    </source>
</evidence>
<evidence type="ECO:0000313" key="3">
    <source>
        <dbReference type="Proteomes" id="UP000249065"/>
    </source>
</evidence>
<dbReference type="OrthoDB" id="341967at2"/>
<dbReference type="RefSeq" id="WP_111470918.1">
    <property type="nucleotide sequence ID" value="NZ_QLIX01000012.1"/>
</dbReference>
<dbReference type="EMBL" id="QLIX01000012">
    <property type="protein sequence ID" value="RAI58036.1"/>
    <property type="molecule type" value="Genomic_DNA"/>
</dbReference>